<sequence>MSPSIAQQLPADVYFLICNHLSSETDLYQSDIRALSFTCRHAYDTLIPLIFKRLVLQDERVSAASVAICPPSLDGDQNESEDENEEEEAKKAREEKKRIKNHVPSK</sequence>
<evidence type="ECO:0000313" key="2">
    <source>
        <dbReference type="EMBL" id="PGH19837.1"/>
    </source>
</evidence>
<protein>
    <recommendedName>
        <fullName evidence="4">F-box domain-containing protein</fullName>
    </recommendedName>
</protein>
<evidence type="ECO:0000313" key="3">
    <source>
        <dbReference type="Proteomes" id="UP000224634"/>
    </source>
</evidence>
<accession>A0A2B7YGV3</accession>
<proteinExistence type="predicted"/>
<keyword evidence="3" id="KW-1185">Reference proteome</keyword>
<reference evidence="2 3" key="1">
    <citation type="submission" date="2017-10" db="EMBL/GenBank/DDBJ databases">
        <title>Comparative genomics in systemic dimorphic fungi from Ajellomycetaceae.</title>
        <authorList>
            <person name="Munoz J.F."/>
            <person name="Mcewen J.G."/>
            <person name="Clay O.K."/>
            <person name="Cuomo C.A."/>
        </authorList>
    </citation>
    <scope>NUCLEOTIDE SEQUENCE [LARGE SCALE GENOMIC DNA]</scope>
    <source>
        <strain evidence="2 3">UAMH7299</strain>
    </source>
</reference>
<name>A0A2B7YGV3_POLH7</name>
<gene>
    <name evidence="2" type="ORF">AJ80_03754</name>
</gene>
<evidence type="ECO:0000256" key="1">
    <source>
        <dbReference type="SAM" id="MobiDB-lite"/>
    </source>
</evidence>
<organism evidence="2 3">
    <name type="scientific">Polytolypa hystricis (strain UAMH7299)</name>
    <dbReference type="NCBI Taxonomy" id="1447883"/>
    <lineage>
        <taxon>Eukaryota</taxon>
        <taxon>Fungi</taxon>
        <taxon>Dikarya</taxon>
        <taxon>Ascomycota</taxon>
        <taxon>Pezizomycotina</taxon>
        <taxon>Eurotiomycetes</taxon>
        <taxon>Eurotiomycetidae</taxon>
        <taxon>Onygenales</taxon>
        <taxon>Onygenales incertae sedis</taxon>
        <taxon>Polytolypa</taxon>
    </lineage>
</organism>
<comment type="caution">
    <text evidence="2">The sequence shown here is derived from an EMBL/GenBank/DDBJ whole genome shotgun (WGS) entry which is preliminary data.</text>
</comment>
<feature type="compositionally biased region" description="Acidic residues" evidence="1">
    <location>
        <begin position="76"/>
        <end position="87"/>
    </location>
</feature>
<evidence type="ECO:0008006" key="4">
    <source>
        <dbReference type="Google" id="ProtNLM"/>
    </source>
</evidence>
<dbReference type="EMBL" id="PDNA01000044">
    <property type="protein sequence ID" value="PGH19837.1"/>
    <property type="molecule type" value="Genomic_DNA"/>
</dbReference>
<dbReference type="AlphaFoldDB" id="A0A2B7YGV3"/>
<feature type="region of interest" description="Disordered" evidence="1">
    <location>
        <begin position="67"/>
        <end position="106"/>
    </location>
</feature>
<dbReference type="Proteomes" id="UP000224634">
    <property type="component" value="Unassembled WGS sequence"/>
</dbReference>
<dbReference type="OrthoDB" id="5410873at2759"/>
<feature type="compositionally biased region" description="Basic and acidic residues" evidence="1">
    <location>
        <begin position="88"/>
        <end position="97"/>
    </location>
</feature>